<sequence length="111" mass="12943">MQFLPIHRRGQPSVFKRRSIFQSIPPATHLRRREIPSTMETPSRNSDLYANREREEEAKLVLLICERPSHYCSEKYFASPLSQEAMEGKYFHPAVVKNDRPKELEASNGVK</sequence>
<name>A0AAV4WK38_9ARAC</name>
<comment type="caution">
    <text evidence="1">The sequence shown here is derived from an EMBL/GenBank/DDBJ whole genome shotgun (WGS) entry which is preliminary data.</text>
</comment>
<reference evidence="1 2" key="1">
    <citation type="submission" date="2021-06" db="EMBL/GenBank/DDBJ databases">
        <title>Caerostris darwini draft genome.</title>
        <authorList>
            <person name="Kono N."/>
            <person name="Arakawa K."/>
        </authorList>
    </citation>
    <scope>NUCLEOTIDE SEQUENCE [LARGE SCALE GENOMIC DNA]</scope>
</reference>
<gene>
    <name evidence="1" type="ORF">CDAR_252511</name>
</gene>
<evidence type="ECO:0000313" key="1">
    <source>
        <dbReference type="EMBL" id="GIY82229.1"/>
    </source>
</evidence>
<dbReference type="EMBL" id="BPLQ01014696">
    <property type="protein sequence ID" value="GIY82229.1"/>
    <property type="molecule type" value="Genomic_DNA"/>
</dbReference>
<organism evidence="1 2">
    <name type="scientific">Caerostris darwini</name>
    <dbReference type="NCBI Taxonomy" id="1538125"/>
    <lineage>
        <taxon>Eukaryota</taxon>
        <taxon>Metazoa</taxon>
        <taxon>Ecdysozoa</taxon>
        <taxon>Arthropoda</taxon>
        <taxon>Chelicerata</taxon>
        <taxon>Arachnida</taxon>
        <taxon>Araneae</taxon>
        <taxon>Araneomorphae</taxon>
        <taxon>Entelegynae</taxon>
        <taxon>Araneoidea</taxon>
        <taxon>Araneidae</taxon>
        <taxon>Caerostris</taxon>
    </lineage>
</organism>
<evidence type="ECO:0000313" key="2">
    <source>
        <dbReference type="Proteomes" id="UP001054837"/>
    </source>
</evidence>
<dbReference type="Proteomes" id="UP001054837">
    <property type="component" value="Unassembled WGS sequence"/>
</dbReference>
<proteinExistence type="predicted"/>
<accession>A0AAV4WK38</accession>
<protein>
    <submittedName>
        <fullName evidence="1">Uncharacterized protein</fullName>
    </submittedName>
</protein>
<keyword evidence="2" id="KW-1185">Reference proteome</keyword>
<dbReference type="AlphaFoldDB" id="A0AAV4WK38"/>